<keyword evidence="2" id="KW-0472">Membrane</keyword>
<dbReference type="Proteomes" id="UP001328107">
    <property type="component" value="Unassembled WGS sequence"/>
</dbReference>
<evidence type="ECO:0000313" key="3">
    <source>
        <dbReference type="EMBL" id="GMR45260.1"/>
    </source>
</evidence>
<dbReference type="AlphaFoldDB" id="A0AAN5CIX0"/>
<evidence type="ECO:0000256" key="2">
    <source>
        <dbReference type="SAM" id="Phobius"/>
    </source>
</evidence>
<comment type="caution">
    <text evidence="3">The sequence shown here is derived from an EMBL/GenBank/DDBJ whole genome shotgun (WGS) entry which is preliminary data.</text>
</comment>
<sequence>GASYWPRKRRTDGQQPGAPGDLGRGKGKKKGKDGFRKEHYVFIGLLGIFVNWCCVHFYHAIRNTYPVPLQPAQCLFEKGTPFFVHCKDAAQHNKKVLEWTLQSAGNLSTEPFAKASATYALSLSMRTRDTEMGGLFHEWMRVPMDTIECTQLIDVDEIDLMKETPRGICAQANYRAAHVRDHRRALEDLNVYFDMMFLMSMYGSEFHEGTMRYTVDGQLSFQGRPVNSPVYAGIVENHYSNKKEDRQPYSFLMTEMTQRRNEMEIGRLIKDSKDRMGVSLLTVVLRDSLAAMRRCNPPANITWMEYHSRALFKRADYEGEDDGCGWTSAEDSLWQKIMLIYYDANFRFRRMLNKI</sequence>
<name>A0AAN5CIX0_9BILA</name>
<feature type="non-terminal residue" evidence="3">
    <location>
        <position position="1"/>
    </location>
</feature>
<evidence type="ECO:0000313" key="4">
    <source>
        <dbReference type="Proteomes" id="UP001328107"/>
    </source>
</evidence>
<keyword evidence="2" id="KW-1133">Transmembrane helix</keyword>
<keyword evidence="4" id="KW-1185">Reference proteome</keyword>
<organism evidence="3 4">
    <name type="scientific">Pristionchus mayeri</name>
    <dbReference type="NCBI Taxonomy" id="1317129"/>
    <lineage>
        <taxon>Eukaryota</taxon>
        <taxon>Metazoa</taxon>
        <taxon>Ecdysozoa</taxon>
        <taxon>Nematoda</taxon>
        <taxon>Chromadorea</taxon>
        <taxon>Rhabditida</taxon>
        <taxon>Rhabditina</taxon>
        <taxon>Diplogasteromorpha</taxon>
        <taxon>Diplogasteroidea</taxon>
        <taxon>Neodiplogasteridae</taxon>
        <taxon>Pristionchus</taxon>
    </lineage>
</organism>
<protein>
    <submittedName>
        <fullName evidence="3">Uncharacterized protein</fullName>
    </submittedName>
</protein>
<evidence type="ECO:0000256" key="1">
    <source>
        <dbReference type="SAM" id="MobiDB-lite"/>
    </source>
</evidence>
<proteinExistence type="predicted"/>
<keyword evidence="2" id="KW-0812">Transmembrane</keyword>
<reference evidence="4" key="1">
    <citation type="submission" date="2022-10" db="EMBL/GenBank/DDBJ databases">
        <title>Genome assembly of Pristionchus species.</title>
        <authorList>
            <person name="Yoshida K."/>
            <person name="Sommer R.J."/>
        </authorList>
    </citation>
    <scope>NUCLEOTIDE SEQUENCE [LARGE SCALE GENOMIC DNA]</scope>
    <source>
        <strain evidence="4">RS5460</strain>
    </source>
</reference>
<feature type="region of interest" description="Disordered" evidence="1">
    <location>
        <begin position="1"/>
        <end position="32"/>
    </location>
</feature>
<gene>
    <name evidence="3" type="ORF">PMAYCL1PPCAC_15455</name>
</gene>
<feature type="transmembrane region" description="Helical" evidence="2">
    <location>
        <begin position="40"/>
        <end position="61"/>
    </location>
</feature>
<feature type="compositionally biased region" description="Basic residues" evidence="1">
    <location>
        <begin position="1"/>
        <end position="10"/>
    </location>
</feature>
<dbReference type="EMBL" id="BTRK01000004">
    <property type="protein sequence ID" value="GMR45260.1"/>
    <property type="molecule type" value="Genomic_DNA"/>
</dbReference>
<accession>A0AAN5CIX0</accession>